<reference evidence="2 3" key="1">
    <citation type="submission" date="2021-08" db="EMBL/GenBank/DDBJ databases">
        <title>WGS of actinomycetes from Thailand.</title>
        <authorList>
            <person name="Thawai C."/>
        </authorList>
    </citation>
    <scope>NUCLEOTIDE SEQUENCE [LARGE SCALE GENOMIC DNA]</scope>
    <source>
        <strain evidence="2 3">PLK6-54</strain>
    </source>
</reference>
<keyword evidence="1" id="KW-1133">Transmembrane helix</keyword>
<evidence type="ECO:0008006" key="4">
    <source>
        <dbReference type="Google" id="ProtNLM"/>
    </source>
</evidence>
<gene>
    <name evidence="2" type="ORF">K7862_06325</name>
</gene>
<keyword evidence="3" id="KW-1185">Reference proteome</keyword>
<dbReference type="Proteomes" id="UP000778578">
    <property type="component" value="Unassembled WGS sequence"/>
</dbReference>
<evidence type="ECO:0000256" key="1">
    <source>
        <dbReference type="SAM" id="Phobius"/>
    </source>
</evidence>
<organism evidence="2 3">
    <name type="scientific">Actinacidiphila acidipaludis</name>
    <dbReference type="NCBI Taxonomy" id="2873382"/>
    <lineage>
        <taxon>Bacteria</taxon>
        <taxon>Bacillati</taxon>
        <taxon>Actinomycetota</taxon>
        <taxon>Actinomycetes</taxon>
        <taxon>Kitasatosporales</taxon>
        <taxon>Streptomycetaceae</taxon>
        <taxon>Actinacidiphila</taxon>
    </lineage>
</organism>
<sequence>MKKRTLAVIAATWAALVILYAAPSALPESWQYRVYSPASALLWFVAMVLGPGVACSIMHEWIKRGRERG</sequence>
<keyword evidence="1" id="KW-0812">Transmembrane</keyword>
<evidence type="ECO:0000313" key="3">
    <source>
        <dbReference type="Proteomes" id="UP000778578"/>
    </source>
</evidence>
<dbReference type="EMBL" id="JAINZZ010000005">
    <property type="protein sequence ID" value="MBY8877259.1"/>
    <property type="molecule type" value="Genomic_DNA"/>
</dbReference>
<feature type="transmembrane region" description="Helical" evidence="1">
    <location>
        <begin position="40"/>
        <end position="62"/>
    </location>
</feature>
<protein>
    <recommendedName>
        <fullName evidence="4">DUF3311 domain-containing protein</fullName>
    </recommendedName>
</protein>
<comment type="caution">
    <text evidence="2">The sequence shown here is derived from an EMBL/GenBank/DDBJ whole genome shotgun (WGS) entry which is preliminary data.</text>
</comment>
<accession>A0ABS7Q679</accession>
<keyword evidence="1" id="KW-0472">Membrane</keyword>
<evidence type="ECO:0000313" key="2">
    <source>
        <dbReference type="EMBL" id="MBY8877259.1"/>
    </source>
</evidence>
<name>A0ABS7Q679_9ACTN</name>
<dbReference type="RefSeq" id="WP_222961416.1">
    <property type="nucleotide sequence ID" value="NZ_JAINZZ010000005.1"/>
</dbReference>
<proteinExistence type="predicted"/>